<evidence type="ECO:0000313" key="1">
    <source>
        <dbReference type="EMBL" id="QHT94805.1"/>
    </source>
</evidence>
<protein>
    <submittedName>
        <fullName evidence="1">Uncharacterized protein</fullName>
    </submittedName>
</protein>
<dbReference type="EMBL" id="MN740232">
    <property type="protein sequence ID" value="QHT94805.1"/>
    <property type="molecule type" value="Genomic_DNA"/>
</dbReference>
<sequence>MIKSHQAKIWKEAFKFWNRVHVENKKRSSNILRVPESSFDFHVKETQSTFSIGKVYEKKNKTK</sequence>
<reference evidence="1" key="1">
    <citation type="journal article" date="2020" name="Nature">
        <title>Giant virus diversity and host interactions through global metagenomics.</title>
        <authorList>
            <person name="Schulz F."/>
            <person name="Roux S."/>
            <person name="Paez-Espino D."/>
            <person name="Jungbluth S."/>
            <person name="Walsh D.A."/>
            <person name="Denef V.J."/>
            <person name="McMahon K.D."/>
            <person name="Konstantinidis K.T."/>
            <person name="Eloe-Fadrosh E.A."/>
            <person name="Kyrpides N.C."/>
            <person name="Woyke T."/>
        </authorList>
    </citation>
    <scope>NUCLEOTIDE SEQUENCE</scope>
    <source>
        <strain evidence="1">GVMAG-M-3300024261-37</strain>
    </source>
</reference>
<proteinExistence type="predicted"/>
<name>A0A6C0IQM7_9ZZZZ</name>
<accession>A0A6C0IQM7</accession>
<organism evidence="1">
    <name type="scientific">viral metagenome</name>
    <dbReference type="NCBI Taxonomy" id="1070528"/>
    <lineage>
        <taxon>unclassified sequences</taxon>
        <taxon>metagenomes</taxon>
        <taxon>organismal metagenomes</taxon>
    </lineage>
</organism>
<dbReference type="AlphaFoldDB" id="A0A6C0IQM7"/>